<keyword evidence="5 7" id="KW-1133">Transmembrane helix</keyword>
<gene>
    <name evidence="9" type="ORF">GCM10011346_00160</name>
</gene>
<dbReference type="RefSeq" id="WP_188732492.1">
    <property type="nucleotide sequence ID" value="NZ_BMLW01000001.1"/>
</dbReference>
<dbReference type="PROSITE" id="PS50928">
    <property type="entry name" value="ABC_TM1"/>
    <property type="match status" value="1"/>
</dbReference>
<keyword evidence="2 7" id="KW-0813">Transport</keyword>
<evidence type="ECO:0000256" key="5">
    <source>
        <dbReference type="ARBA" id="ARBA00022989"/>
    </source>
</evidence>
<keyword evidence="3" id="KW-1003">Cell membrane</keyword>
<protein>
    <submittedName>
        <fullName evidence="9">Peptide transporter</fullName>
    </submittedName>
</protein>
<dbReference type="CDD" id="cd06261">
    <property type="entry name" value="TM_PBP2"/>
    <property type="match status" value="1"/>
</dbReference>
<evidence type="ECO:0000313" key="10">
    <source>
        <dbReference type="Proteomes" id="UP000641206"/>
    </source>
</evidence>
<keyword evidence="6 7" id="KW-0472">Membrane</keyword>
<evidence type="ECO:0000256" key="4">
    <source>
        <dbReference type="ARBA" id="ARBA00022692"/>
    </source>
</evidence>
<comment type="similarity">
    <text evidence="7">Belongs to the binding-protein-dependent transport system permease family.</text>
</comment>
<feature type="transmembrane region" description="Helical" evidence="7">
    <location>
        <begin position="131"/>
        <end position="150"/>
    </location>
</feature>
<evidence type="ECO:0000256" key="3">
    <source>
        <dbReference type="ARBA" id="ARBA00022475"/>
    </source>
</evidence>
<reference evidence="10" key="1">
    <citation type="journal article" date="2019" name="Int. J. Syst. Evol. Microbiol.">
        <title>The Global Catalogue of Microorganisms (GCM) 10K type strain sequencing project: providing services to taxonomists for standard genome sequencing and annotation.</title>
        <authorList>
            <consortium name="The Broad Institute Genomics Platform"/>
            <consortium name="The Broad Institute Genome Sequencing Center for Infectious Disease"/>
            <person name="Wu L."/>
            <person name="Ma J."/>
        </authorList>
    </citation>
    <scope>NUCLEOTIDE SEQUENCE [LARGE SCALE GENOMIC DNA]</scope>
    <source>
        <strain evidence="10">CGMCC 1.7693</strain>
    </source>
</reference>
<evidence type="ECO:0000259" key="8">
    <source>
        <dbReference type="PROSITE" id="PS50928"/>
    </source>
</evidence>
<feature type="transmembrane region" description="Helical" evidence="7">
    <location>
        <begin position="96"/>
        <end position="119"/>
    </location>
</feature>
<evidence type="ECO:0000256" key="2">
    <source>
        <dbReference type="ARBA" id="ARBA00022448"/>
    </source>
</evidence>
<feature type="transmembrane region" description="Helical" evidence="7">
    <location>
        <begin position="205"/>
        <end position="227"/>
    </location>
</feature>
<evidence type="ECO:0000313" key="9">
    <source>
        <dbReference type="EMBL" id="GGP06840.1"/>
    </source>
</evidence>
<dbReference type="InterPro" id="IPR050366">
    <property type="entry name" value="BP-dependent_transpt_permease"/>
</dbReference>
<name>A0ABQ2NP08_9BACI</name>
<feature type="transmembrane region" description="Helical" evidence="7">
    <location>
        <begin position="259"/>
        <end position="280"/>
    </location>
</feature>
<dbReference type="InterPro" id="IPR000515">
    <property type="entry name" value="MetI-like"/>
</dbReference>
<dbReference type="PANTHER" id="PTHR43386:SF1">
    <property type="entry name" value="D,D-DIPEPTIDE TRANSPORT SYSTEM PERMEASE PROTEIN DDPC-RELATED"/>
    <property type="match status" value="1"/>
</dbReference>
<evidence type="ECO:0000256" key="1">
    <source>
        <dbReference type="ARBA" id="ARBA00004651"/>
    </source>
</evidence>
<evidence type="ECO:0000256" key="6">
    <source>
        <dbReference type="ARBA" id="ARBA00023136"/>
    </source>
</evidence>
<dbReference type="PANTHER" id="PTHR43386">
    <property type="entry name" value="OLIGOPEPTIDE TRANSPORT SYSTEM PERMEASE PROTEIN APPC"/>
    <property type="match status" value="1"/>
</dbReference>
<feature type="transmembrane region" description="Helical" evidence="7">
    <location>
        <begin position="156"/>
        <end position="174"/>
    </location>
</feature>
<dbReference type="Pfam" id="PF00528">
    <property type="entry name" value="BPD_transp_1"/>
    <property type="match status" value="1"/>
</dbReference>
<keyword evidence="10" id="KW-1185">Reference proteome</keyword>
<dbReference type="Gene3D" id="1.10.3720.10">
    <property type="entry name" value="MetI-like"/>
    <property type="match status" value="1"/>
</dbReference>
<dbReference type="InterPro" id="IPR035906">
    <property type="entry name" value="MetI-like_sf"/>
</dbReference>
<dbReference type="EMBL" id="BMLW01000001">
    <property type="protein sequence ID" value="GGP06840.1"/>
    <property type="molecule type" value="Genomic_DNA"/>
</dbReference>
<feature type="domain" description="ABC transmembrane type-1" evidence="8">
    <location>
        <begin position="92"/>
        <end position="280"/>
    </location>
</feature>
<accession>A0ABQ2NP08</accession>
<comment type="subcellular location">
    <subcellularLocation>
        <location evidence="1 7">Cell membrane</location>
        <topology evidence="1 7">Multi-pass membrane protein</topology>
    </subcellularLocation>
</comment>
<comment type="caution">
    <text evidence="9">The sequence shown here is derived from an EMBL/GenBank/DDBJ whole genome shotgun (WGS) entry which is preliminary data.</text>
</comment>
<dbReference type="SUPFAM" id="SSF161098">
    <property type="entry name" value="MetI-like"/>
    <property type="match status" value="1"/>
</dbReference>
<feature type="transmembrane region" description="Helical" evidence="7">
    <location>
        <begin position="38"/>
        <end position="56"/>
    </location>
</feature>
<keyword evidence="4 7" id="KW-0812">Transmembrane</keyword>
<sequence length="292" mass="31925">MSQPITEQALPQTPKEKNVLQRIYTIINQNNQLKIGSILLLFLVLIGVFAPLLALYSPTALGDGLLVPPSAEHWLGTDKLGRDLYSMILYGTRTSLMVGFVSAIISGIIGTIIGAYAGFYGGKVERLLTEINNIFLMMPTFFLILLVAALFGNSLIIVMVIIGLTGWASNARLMRAQALSIRERTFIKSSIAIGEKKSFIIFKHIIPNGIFPIIASTTMNISGAILIESSLSFIGLGDPNIISWGQIVFDGRSYMTSGWWVSTFSGFMIVITVLSFYLIGDGLNKVINPKLK</sequence>
<organism evidence="9 10">
    <name type="scientific">Oceanobacillus neutriphilus</name>
    <dbReference type="NCBI Taxonomy" id="531815"/>
    <lineage>
        <taxon>Bacteria</taxon>
        <taxon>Bacillati</taxon>
        <taxon>Bacillota</taxon>
        <taxon>Bacilli</taxon>
        <taxon>Bacillales</taxon>
        <taxon>Bacillaceae</taxon>
        <taxon>Oceanobacillus</taxon>
    </lineage>
</organism>
<dbReference type="Proteomes" id="UP000641206">
    <property type="component" value="Unassembled WGS sequence"/>
</dbReference>
<evidence type="ECO:0000256" key="7">
    <source>
        <dbReference type="RuleBase" id="RU363032"/>
    </source>
</evidence>
<proteinExistence type="inferred from homology"/>